<comment type="caution">
    <text evidence="11">The sequence shown here is derived from an EMBL/GenBank/DDBJ whole genome shotgun (WGS) entry which is preliminary data.</text>
</comment>
<dbReference type="InterPro" id="IPR003594">
    <property type="entry name" value="HATPase_dom"/>
</dbReference>
<organism evidence="11 12">
    <name type="scientific">Rhodoferax saidenbachensis</name>
    <dbReference type="NCBI Taxonomy" id="1484693"/>
    <lineage>
        <taxon>Bacteria</taxon>
        <taxon>Pseudomonadati</taxon>
        <taxon>Pseudomonadota</taxon>
        <taxon>Betaproteobacteria</taxon>
        <taxon>Burkholderiales</taxon>
        <taxon>Comamonadaceae</taxon>
        <taxon>Rhodoferax</taxon>
    </lineage>
</organism>
<dbReference type="InterPro" id="IPR011623">
    <property type="entry name" value="7TMR_DISM_rcpt_extracell_dom1"/>
</dbReference>
<reference evidence="11 12" key="1">
    <citation type="submission" date="2023-07" db="EMBL/GenBank/DDBJ databases">
        <title>Sorghum-associated microbial communities from plants grown in Nebraska, USA.</title>
        <authorList>
            <person name="Schachtman D."/>
        </authorList>
    </citation>
    <scope>NUCLEOTIDE SEQUENCE [LARGE SCALE GENOMIC DNA]</scope>
    <source>
        <strain evidence="11 12">BE308</strain>
    </source>
</reference>
<dbReference type="Gene3D" id="2.60.40.2380">
    <property type="match status" value="1"/>
</dbReference>
<evidence type="ECO:0000256" key="5">
    <source>
        <dbReference type="ARBA" id="ARBA00022741"/>
    </source>
</evidence>
<keyword evidence="12" id="KW-1185">Reference proteome</keyword>
<gene>
    <name evidence="11" type="ORF">J2X15_001551</name>
</gene>
<proteinExistence type="predicted"/>
<dbReference type="CDD" id="cd00082">
    <property type="entry name" value="HisKA"/>
    <property type="match status" value="1"/>
</dbReference>
<sequence length="757" mass="83051">MKLHWSVLEDPQRTMTLQDVRQADAAKRFSPAAEEDLSLGYTRSAYWLKVELQNKGPSATRLLEIANSGLAYLDLWSPNADENYQVQRTGNLLPLATRPYAHRYFVFPLQVASGSVQPIYLRLESIGPLQAPSRLWTPEAFHAYERTDYATQAGYFGMVFAIAAFNLLLFIALRDRSFLLYVNFVLCTAFTIASQNGLLRALLDIESPLWWAISTNVGYCLSLAALLMFMRTMLATRRLAPRTNRVIGVLTLVQLSLPAAFVWDLSRSIQLAALNYLCTAVFILAVGLYAVYKRQRSGMFFVAAFSMLCLGGVVTVLRAMGWLPTHFFTINAIQLGSCLEMLLLAFALADRYNVGLREKAQAQQMAIDAEQRLVSTLKASEKLLEDRVTQRTVALSESNTELSRLNSDLNLAYAAAAAAHTKTTHALETLRATQSQLVQSEKMAALGQLVAGVAHEINTPIGAIQASGKNIADALTHTLNNVPHLLQTLDTATQALVLRLVTAAAAHPPVVQSTREEREHTRSLAKRLEQANIAEARYKADILAQLHCDADLADYLPLLTHAQSEHILDCVHSVASILSSSSNINVAVGHVSKIVFALKSFSRIDNGAEKRPAQLQDGLETVLTLYQSQLKPGVELVRLFAPMEPLLCCPDELNQVWINLVHNALQAMRYEGTLTIEVGMADGAARVAVSDTGCGIASEHLDKIFDPFFTTKPAGEGSGLGLDIVQKIVTKHGGRVQVQSEVGRGSTFAVYLPYLSA</sequence>
<evidence type="ECO:0000256" key="2">
    <source>
        <dbReference type="ARBA" id="ARBA00012438"/>
    </source>
</evidence>
<dbReference type="InterPro" id="IPR036890">
    <property type="entry name" value="HATPase_C_sf"/>
</dbReference>
<dbReference type="InterPro" id="IPR003661">
    <property type="entry name" value="HisK_dim/P_dom"/>
</dbReference>
<evidence type="ECO:0000313" key="11">
    <source>
        <dbReference type="EMBL" id="MDR7306273.1"/>
    </source>
</evidence>
<dbReference type="PANTHER" id="PTHR43065:SF10">
    <property type="entry name" value="PEROXIDE STRESS-ACTIVATED HISTIDINE KINASE MAK3"/>
    <property type="match status" value="1"/>
</dbReference>
<dbReference type="Gene3D" id="3.30.565.10">
    <property type="entry name" value="Histidine kinase-like ATPase, C-terminal domain"/>
    <property type="match status" value="1"/>
</dbReference>
<keyword evidence="4" id="KW-0808">Transferase</keyword>
<accession>A0ABU1ZLK9</accession>
<dbReference type="GO" id="GO:0016301">
    <property type="term" value="F:kinase activity"/>
    <property type="evidence" value="ECO:0007669"/>
    <property type="project" value="UniProtKB-KW"/>
</dbReference>
<dbReference type="PRINTS" id="PR00344">
    <property type="entry name" value="BCTRLSENSOR"/>
</dbReference>
<evidence type="ECO:0000256" key="6">
    <source>
        <dbReference type="ARBA" id="ARBA00022777"/>
    </source>
</evidence>
<dbReference type="PROSITE" id="PS50109">
    <property type="entry name" value="HIS_KIN"/>
    <property type="match status" value="1"/>
</dbReference>
<evidence type="ECO:0000259" key="10">
    <source>
        <dbReference type="PROSITE" id="PS50109"/>
    </source>
</evidence>
<feature type="transmembrane region" description="Helical" evidence="9">
    <location>
        <begin position="269"/>
        <end position="292"/>
    </location>
</feature>
<evidence type="ECO:0000256" key="8">
    <source>
        <dbReference type="ARBA" id="ARBA00023012"/>
    </source>
</evidence>
<dbReference type="Pfam" id="PF07695">
    <property type="entry name" value="7TMR-DISM_7TM"/>
    <property type="match status" value="1"/>
</dbReference>
<evidence type="ECO:0000256" key="1">
    <source>
        <dbReference type="ARBA" id="ARBA00000085"/>
    </source>
</evidence>
<dbReference type="Pfam" id="PF07696">
    <property type="entry name" value="7TMR-DISMED2"/>
    <property type="match status" value="1"/>
</dbReference>
<evidence type="ECO:0000256" key="3">
    <source>
        <dbReference type="ARBA" id="ARBA00022553"/>
    </source>
</evidence>
<keyword evidence="8" id="KW-0902">Two-component regulatory system</keyword>
<dbReference type="InterPro" id="IPR011622">
    <property type="entry name" value="7TMR_DISM_rcpt_extracell_dom2"/>
</dbReference>
<protein>
    <recommendedName>
        <fullName evidence="2">histidine kinase</fullName>
        <ecNumber evidence="2">2.7.13.3</ecNumber>
    </recommendedName>
</protein>
<dbReference type="PANTHER" id="PTHR43065">
    <property type="entry name" value="SENSOR HISTIDINE KINASE"/>
    <property type="match status" value="1"/>
</dbReference>
<dbReference type="InterPro" id="IPR004358">
    <property type="entry name" value="Sig_transdc_His_kin-like_C"/>
</dbReference>
<evidence type="ECO:0000256" key="4">
    <source>
        <dbReference type="ARBA" id="ARBA00022679"/>
    </source>
</evidence>
<dbReference type="RefSeq" id="WP_310341093.1">
    <property type="nucleotide sequence ID" value="NZ_JAVDXO010000002.1"/>
</dbReference>
<feature type="transmembrane region" description="Helical" evidence="9">
    <location>
        <begin position="299"/>
        <end position="321"/>
    </location>
</feature>
<dbReference type="EC" id="2.7.13.3" evidence="2"/>
<keyword evidence="7" id="KW-0067">ATP-binding</keyword>
<feature type="domain" description="Histidine kinase" evidence="10">
    <location>
        <begin position="590"/>
        <end position="756"/>
    </location>
</feature>
<comment type="catalytic activity">
    <reaction evidence="1">
        <text>ATP + protein L-histidine = ADP + protein N-phospho-L-histidine.</text>
        <dbReference type="EC" id="2.7.13.3"/>
    </reaction>
</comment>
<keyword evidence="9" id="KW-1133">Transmembrane helix</keyword>
<dbReference type="InterPro" id="IPR005467">
    <property type="entry name" value="His_kinase_dom"/>
</dbReference>
<keyword evidence="5" id="KW-0547">Nucleotide-binding</keyword>
<dbReference type="SMART" id="SM00387">
    <property type="entry name" value="HATPase_c"/>
    <property type="match status" value="1"/>
</dbReference>
<dbReference type="Proteomes" id="UP001268089">
    <property type="component" value="Unassembled WGS sequence"/>
</dbReference>
<dbReference type="InterPro" id="IPR036097">
    <property type="entry name" value="HisK_dim/P_sf"/>
</dbReference>
<dbReference type="SUPFAM" id="SSF55874">
    <property type="entry name" value="ATPase domain of HSP90 chaperone/DNA topoisomerase II/histidine kinase"/>
    <property type="match status" value="1"/>
</dbReference>
<keyword evidence="9" id="KW-0812">Transmembrane</keyword>
<evidence type="ECO:0000256" key="7">
    <source>
        <dbReference type="ARBA" id="ARBA00022840"/>
    </source>
</evidence>
<feature type="transmembrane region" description="Helical" evidence="9">
    <location>
        <begin position="209"/>
        <end position="234"/>
    </location>
</feature>
<evidence type="ECO:0000256" key="9">
    <source>
        <dbReference type="SAM" id="Phobius"/>
    </source>
</evidence>
<keyword evidence="6 11" id="KW-0418">Kinase</keyword>
<evidence type="ECO:0000313" key="12">
    <source>
        <dbReference type="Proteomes" id="UP001268089"/>
    </source>
</evidence>
<dbReference type="Pfam" id="PF02518">
    <property type="entry name" value="HATPase_c"/>
    <property type="match status" value="1"/>
</dbReference>
<keyword evidence="9" id="KW-0472">Membrane</keyword>
<keyword evidence="3" id="KW-0597">Phosphoprotein</keyword>
<dbReference type="SUPFAM" id="SSF47384">
    <property type="entry name" value="Homodimeric domain of signal transducing histidine kinase"/>
    <property type="match status" value="1"/>
</dbReference>
<dbReference type="EMBL" id="JAVDXO010000002">
    <property type="protein sequence ID" value="MDR7306273.1"/>
    <property type="molecule type" value="Genomic_DNA"/>
</dbReference>
<name>A0ABU1ZLK9_9BURK</name>
<feature type="transmembrane region" description="Helical" evidence="9">
    <location>
        <begin position="246"/>
        <end position="263"/>
    </location>
</feature>
<feature type="transmembrane region" description="Helical" evidence="9">
    <location>
        <begin position="180"/>
        <end position="203"/>
    </location>
</feature>
<feature type="transmembrane region" description="Helical" evidence="9">
    <location>
        <begin position="153"/>
        <end position="173"/>
    </location>
</feature>
<dbReference type="Gene3D" id="1.10.287.130">
    <property type="match status" value="1"/>
</dbReference>